<feature type="compositionally biased region" description="Basic residues" evidence="1">
    <location>
        <begin position="22"/>
        <end position="33"/>
    </location>
</feature>
<protein>
    <submittedName>
        <fullName evidence="3">Uncharacterized protein</fullName>
    </submittedName>
</protein>
<dbReference type="Proteomes" id="UP000321353">
    <property type="component" value="Chromosome"/>
</dbReference>
<keyword evidence="2" id="KW-0472">Membrane</keyword>
<keyword evidence="2" id="KW-0812">Transmembrane</keyword>
<keyword evidence="2" id="KW-1133">Transmembrane helix</keyword>
<keyword evidence="4" id="KW-1185">Reference proteome</keyword>
<sequence length="137" mass="15913">MSAILDHPKHTKHRSKSPDPSRRRHTRNRRHSIGRTWDKPSRPRQVAPKRQMATAVAPRPRRGRPSRLVRFFRGFSVEKSFTVLSLLVASGLITICSLDILLAWPWKHASLLFDWTYLLAGFVLLGLTYDVFRDQSR</sequence>
<gene>
    <name evidence="3" type="ORF">Mal15_32340</name>
</gene>
<dbReference type="AlphaFoldDB" id="A0A5B9MHR5"/>
<feature type="transmembrane region" description="Helical" evidence="2">
    <location>
        <begin position="112"/>
        <end position="132"/>
    </location>
</feature>
<dbReference type="EMBL" id="CP036264">
    <property type="protein sequence ID" value="QEF99174.1"/>
    <property type="molecule type" value="Genomic_DNA"/>
</dbReference>
<evidence type="ECO:0000313" key="3">
    <source>
        <dbReference type="EMBL" id="QEF99174.1"/>
    </source>
</evidence>
<dbReference type="KEGG" id="smam:Mal15_32340"/>
<feature type="transmembrane region" description="Helical" evidence="2">
    <location>
        <begin position="81"/>
        <end position="106"/>
    </location>
</feature>
<evidence type="ECO:0000313" key="4">
    <source>
        <dbReference type="Proteomes" id="UP000321353"/>
    </source>
</evidence>
<proteinExistence type="predicted"/>
<accession>A0A5B9MHR5</accession>
<evidence type="ECO:0000256" key="2">
    <source>
        <dbReference type="SAM" id="Phobius"/>
    </source>
</evidence>
<feature type="region of interest" description="Disordered" evidence="1">
    <location>
        <begin position="1"/>
        <end position="61"/>
    </location>
</feature>
<reference evidence="3 4" key="1">
    <citation type="submission" date="2019-02" db="EMBL/GenBank/DDBJ databases">
        <title>Planctomycetal bacteria perform biofilm scaping via a novel small molecule.</title>
        <authorList>
            <person name="Jeske O."/>
            <person name="Boedeker C."/>
            <person name="Wiegand S."/>
            <person name="Breitling P."/>
            <person name="Kallscheuer N."/>
            <person name="Jogler M."/>
            <person name="Rohde M."/>
            <person name="Petersen J."/>
            <person name="Medema M.H."/>
            <person name="Surup F."/>
            <person name="Jogler C."/>
        </authorList>
    </citation>
    <scope>NUCLEOTIDE SEQUENCE [LARGE SCALE GENOMIC DNA]</scope>
    <source>
        <strain evidence="3 4">Mal15</strain>
    </source>
</reference>
<evidence type="ECO:0000256" key="1">
    <source>
        <dbReference type="SAM" id="MobiDB-lite"/>
    </source>
</evidence>
<name>A0A5B9MHR5_9BACT</name>
<organism evidence="3 4">
    <name type="scientific">Stieleria maiorica</name>
    <dbReference type="NCBI Taxonomy" id="2795974"/>
    <lineage>
        <taxon>Bacteria</taxon>
        <taxon>Pseudomonadati</taxon>
        <taxon>Planctomycetota</taxon>
        <taxon>Planctomycetia</taxon>
        <taxon>Pirellulales</taxon>
        <taxon>Pirellulaceae</taxon>
        <taxon>Stieleria</taxon>
    </lineage>
</organism>